<dbReference type="PANTHER" id="PTHR42942:SF1">
    <property type="entry name" value="ALKYLTRANSFERASE-LIKE PROTEIN 1"/>
    <property type="match status" value="1"/>
</dbReference>
<dbReference type="InterPro" id="IPR014048">
    <property type="entry name" value="MethylDNA_cys_MeTrfase_DNA-bd"/>
</dbReference>
<evidence type="ECO:0000313" key="3">
    <source>
        <dbReference type="EMBL" id="CAH1203548.1"/>
    </source>
</evidence>
<dbReference type="CDD" id="cd06445">
    <property type="entry name" value="ATase"/>
    <property type="match status" value="1"/>
</dbReference>
<dbReference type="PANTHER" id="PTHR42942">
    <property type="entry name" value="6-O-METHYLGUANINE DNA METHYLTRANSFERASE"/>
    <property type="match status" value="1"/>
</dbReference>
<dbReference type="RefSeq" id="WP_236341297.1">
    <property type="nucleotide sequence ID" value="NZ_CAKMMF010000009.1"/>
</dbReference>
<accession>A0ABM9C555</accession>
<organism evidence="3 4">
    <name type="scientific">Paenibacillus plantiphilus</name>
    <dbReference type="NCBI Taxonomy" id="2905650"/>
    <lineage>
        <taxon>Bacteria</taxon>
        <taxon>Bacillati</taxon>
        <taxon>Bacillota</taxon>
        <taxon>Bacilli</taxon>
        <taxon>Bacillales</taxon>
        <taxon>Paenibacillaceae</taxon>
        <taxon>Paenibacillus</taxon>
    </lineage>
</organism>
<dbReference type="InterPro" id="IPR036388">
    <property type="entry name" value="WH-like_DNA-bd_sf"/>
</dbReference>
<dbReference type="InterPro" id="IPR036217">
    <property type="entry name" value="MethylDNA_cys_MeTrfase_DNAb"/>
</dbReference>
<keyword evidence="4" id="KW-1185">Reference proteome</keyword>
<comment type="caution">
    <text evidence="3">The sequence shown here is derived from an EMBL/GenBank/DDBJ whole genome shotgun (WGS) entry which is preliminary data.</text>
</comment>
<feature type="domain" description="Methylated-DNA-[protein]-cysteine S-methyltransferase DNA binding" evidence="2">
    <location>
        <begin position="3"/>
        <end position="84"/>
    </location>
</feature>
<evidence type="ECO:0000256" key="1">
    <source>
        <dbReference type="ARBA" id="ARBA00022763"/>
    </source>
</evidence>
<proteinExistence type="predicted"/>
<dbReference type="InterPro" id="IPR052520">
    <property type="entry name" value="ATL_DNA_repair"/>
</dbReference>
<reference evidence="3" key="1">
    <citation type="submission" date="2022-01" db="EMBL/GenBank/DDBJ databases">
        <authorList>
            <person name="Criscuolo A."/>
        </authorList>
    </citation>
    <scope>NUCLEOTIDE SEQUENCE</scope>
    <source>
        <strain evidence="3">CIP111893</strain>
    </source>
</reference>
<protein>
    <submittedName>
        <fullName evidence="3">DNA base-flipping protein</fullName>
    </submittedName>
</protein>
<dbReference type="Proteomes" id="UP000838686">
    <property type="component" value="Unassembled WGS sequence"/>
</dbReference>
<keyword evidence="1" id="KW-0227">DNA damage</keyword>
<dbReference type="SUPFAM" id="SSF46767">
    <property type="entry name" value="Methylated DNA-protein cysteine methyltransferase, C-terminal domain"/>
    <property type="match status" value="1"/>
</dbReference>
<evidence type="ECO:0000313" key="4">
    <source>
        <dbReference type="Proteomes" id="UP000838686"/>
    </source>
</evidence>
<gene>
    <name evidence="3" type="primary">atl</name>
    <name evidence="3" type="ORF">PAECIP111893_01995</name>
</gene>
<sequence>MQPFTLRVIGIIKEIPEGSVMTYGQIAELAGSRRASRQVVRILHALSEAHGLPWHRVVNAKGEIAIKDDEARFMQKLYLENEGVKIDDNGVVDLESYRFIPR</sequence>
<evidence type="ECO:0000259" key="2">
    <source>
        <dbReference type="Pfam" id="PF01035"/>
    </source>
</evidence>
<name>A0ABM9C555_9BACL</name>
<dbReference type="EMBL" id="CAKMMF010000009">
    <property type="protein sequence ID" value="CAH1203548.1"/>
    <property type="molecule type" value="Genomic_DNA"/>
</dbReference>
<dbReference type="Pfam" id="PF01035">
    <property type="entry name" value="DNA_binding_1"/>
    <property type="match status" value="1"/>
</dbReference>
<dbReference type="Gene3D" id="1.10.10.10">
    <property type="entry name" value="Winged helix-like DNA-binding domain superfamily/Winged helix DNA-binding domain"/>
    <property type="match status" value="1"/>
</dbReference>